<evidence type="ECO:0000313" key="8">
    <source>
        <dbReference type="Proteomes" id="UP000177810"/>
    </source>
</evidence>
<evidence type="ECO:0000256" key="5">
    <source>
        <dbReference type="PROSITE-ProRule" id="PRU00277"/>
    </source>
</evidence>
<evidence type="ECO:0000256" key="4">
    <source>
        <dbReference type="ARBA" id="ARBA00023235"/>
    </source>
</evidence>
<dbReference type="EC" id="5.2.1.8" evidence="5"/>
<evidence type="ECO:0000256" key="3">
    <source>
        <dbReference type="ARBA" id="ARBA00023110"/>
    </source>
</evidence>
<dbReference type="AlphaFoldDB" id="A0A1G2F5Y2"/>
<dbReference type="Pfam" id="PF00254">
    <property type="entry name" value="FKBP_C"/>
    <property type="match status" value="1"/>
</dbReference>
<dbReference type="GO" id="GO:0006457">
    <property type="term" value="P:protein folding"/>
    <property type="evidence" value="ECO:0007669"/>
    <property type="project" value="InterPro"/>
</dbReference>
<dbReference type="InterPro" id="IPR005215">
    <property type="entry name" value="Trig_fac"/>
</dbReference>
<comment type="caution">
    <text evidence="7">The sequence shown here is derived from an EMBL/GenBank/DDBJ whole genome shotgun (WGS) entry which is preliminary data.</text>
</comment>
<sequence length="327" mass="38217">MEKNEQKLNKTEIPIELANYKRIKVRRKILEISQGEINKTLDYLQQSRAKIVTVNGSAKKGNRVEIDFEVRHGGTRIEDGVSKNHPLILGEGRFLPGFEEKIEGMKAGEERNFFLKVPENWSDKRICDKNLDFTVKMNLVQEREIPDLDNEFAKSLGNFDSLDILKKSISEGLMEEKEAKERQRIRLELIEKVANNSKMEIPAELIEQELEVMEKELKFTVEGLGLDFEKYLNEIRKTREELKKDWQIQAEKRVRIAVCLRAIADKENINVSEEEINERTNQDLKNYQNMEEAKKNIDHRALGEYTKEVLRNEKVFGLLEKEAKIII</sequence>
<dbReference type="InterPro" id="IPR008880">
    <property type="entry name" value="Trigger_fac_C"/>
</dbReference>
<dbReference type="GO" id="GO:0005737">
    <property type="term" value="C:cytoplasm"/>
    <property type="evidence" value="ECO:0007669"/>
    <property type="project" value="UniProtKB-SubCell"/>
</dbReference>
<protein>
    <recommendedName>
        <fullName evidence="5">peptidylprolyl isomerase</fullName>
        <ecNumber evidence="5">5.2.1.8</ecNumber>
    </recommendedName>
</protein>
<dbReference type="EMBL" id="MHMT01000008">
    <property type="protein sequence ID" value="OGZ32998.1"/>
    <property type="molecule type" value="Genomic_DNA"/>
</dbReference>
<dbReference type="Gene3D" id="3.10.50.40">
    <property type="match status" value="1"/>
</dbReference>
<evidence type="ECO:0000259" key="6">
    <source>
        <dbReference type="PROSITE" id="PS50059"/>
    </source>
</evidence>
<dbReference type="SUPFAM" id="SSF109998">
    <property type="entry name" value="Triger factor/SurA peptide-binding domain-like"/>
    <property type="match status" value="1"/>
</dbReference>
<keyword evidence="3 5" id="KW-0697">Rotamase</keyword>
<dbReference type="Pfam" id="PF05698">
    <property type="entry name" value="Trigger_C"/>
    <property type="match status" value="1"/>
</dbReference>
<evidence type="ECO:0000256" key="2">
    <source>
        <dbReference type="ARBA" id="ARBA00004496"/>
    </source>
</evidence>
<dbReference type="Proteomes" id="UP000177810">
    <property type="component" value="Unassembled WGS sequence"/>
</dbReference>
<dbReference type="InterPro" id="IPR046357">
    <property type="entry name" value="PPIase_dom_sf"/>
</dbReference>
<feature type="domain" description="PPIase FKBP-type" evidence="6">
    <location>
        <begin position="61"/>
        <end position="143"/>
    </location>
</feature>
<dbReference type="STRING" id="1801990.A2V69_02910"/>
<dbReference type="SUPFAM" id="SSF54534">
    <property type="entry name" value="FKBP-like"/>
    <property type="match status" value="1"/>
</dbReference>
<dbReference type="InterPro" id="IPR037041">
    <property type="entry name" value="Trigger_fac_C_sf"/>
</dbReference>
<evidence type="ECO:0000256" key="1">
    <source>
        <dbReference type="ARBA" id="ARBA00000971"/>
    </source>
</evidence>
<dbReference type="NCBIfam" id="TIGR00115">
    <property type="entry name" value="tig"/>
    <property type="match status" value="1"/>
</dbReference>
<organism evidence="7 8">
    <name type="scientific">Candidatus Portnoybacteria bacterium RBG_13_40_8</name>
    <dbReference type="NCBI Taxonomy" id="1801990"/>
    <lineage>
        <taxon>Bacteria</taxon>
        <taxon>Candidatus Portnoyibacteriota</taxon>
    </lineage>
</organism>
<reference evidence="7 8" key="1">
    <citation type="journal article" date="2016" name="Nat. Commun.">
        <title>Thousands of microbial genomes shed light on interconnected biogeochemical processes in an aquifer system.</title>
        <authorList>
            <person name="Anantharaman K."/>
            <person name="Brown C.T."/>
            <person name="Hug L.A."/>
            <person name="Sharon I."/>
            <person name="Castelle C.J."/>
            <person name="Probst A.J."/>
            <person name="Thomas B.C."/>
            <person name="Singh A."/>
            <person name="Wilkins M.J."/>
            <person name="Karaoz U."/>
            <person name="Brodie E.L."/>
            <person name="Williams K.H."/>
            <person name="Hubbard S.S."/>
            <person name="Banfield J.F."/>
        </authorList>
    </citation>
    <scope>NUCLEOTIDE SEQUENCE [LARGE SCALE GENOMIC DNA]</scope>
</reference>
<comment type="subcellular location">
    <subcellularLocation>
        <location evidence="2">Cytoplasm</location>
    </subcellularLocation>
</comment>
<keyword evidence="4 5" id="KW-0413">Isomerase</keyword>
<evidence type="ECO:0000313" key="7">
    <source>
        <dbReference type="EMBL" id="OGZ32998.1"/>
    </source>
</evidence>
<name>A0A1G2F5Y2_9BACT</name>
<accession>A0A1G2F5Y2</accession>
<dbReference type="GO" id="GO:0015031">
    <property type="term" value="P:protein transport"/>
    <property type="evidence" value="ECO:0007669"/>
    <property type="project" value="InterPro"/>
</dbReference>
<dbReference type="PROSITE" id="PS50059">
    <property type="entry name" value="FKBP_PPIASE"/>
    <property type="match status" value="1"/>
</dbReference>
<dbReference type="InterPro" id="IPR027304">
    <property type="entry name" value="Trigger_fact/SurA_dom_sf"/>
</dbReference>
<dbReference type="GO" id="GO:0003755">
    <property type="term" value="F:peptidyl-prolyl cis-trans isomerase activity"/>
    <property type="evidence" value="ECO:0007669"/>
    <property type="project" value="UniProtKB-KW"/>
</dbReference>
<gene>
    <name evidence="7" type="ORF">A2V69_02910</name>
</gene>
<comment type="catalytic activity">
    <reaction evidence="1 5">
        <text>[protein]-peptidylproline (omega=180) = [protein]-peptidylproline (omega=0)</text>
        <dbReference type="Rhea" id="RHEA:16237"/>
        <dbReference type="Rhea" id="RHEA-COMP:10747"/>
        <dbReference type="Rhea" id="RHEA-COMP:10748"/>
        <dbReference type="ChEBI" id="CHEBI:83833"/>
        <dbReference type="ChEBI" id="CHEBI:83834"/>
        <dbReference type="EC" id="5.2.1.8"/>
    </reaction>
</comment>
<dbReference type="InterPro" id="IPR001179">
    <property type="entry name" value="PPIase_FKBP_dom"/>
</dbReference>
<proteinExistence type="predicted"/>
<dbReference type="Gene3D" id="1.10.3120.10">
    <property type="entry name" value="Trigger factor, C-terminal domain"/>
    <property type="match status" value="1"/>
</dbReference>